<protein>
    <submittedName>
        <fullName evidence="1">Uncharacterized protein</fullName>
    </submittedName>
</protein>
<evidence type="ECO:0000313" key="2">
    <source>
        <dbReference type="Proteomes" id="UP001234297"/>
    </source>
</evidence>
<accession>A0ACC2L4J0</accession>
<dbReference type="EMBL" id="CM056814">
    <property type="protein sequence ID" value="KAJ8628267.1"/>
    <property type="molecule type" value="Genomic_DNA"/>
</dbReference>
<name>A0ACC2L4J0_PERAE</name>
<gene>
    <name evidence="1" type="ORF">MRB53_021574</name>
</gene>
<reference evidence="1 2" key="1">
    <citation type="journal article" date="2022" name="Hortic Res">
        <title>A haplotype resolved chromosomal level avocado genome allows analysis of novel avocado genes.</title>
        <authorList>
            <person name="Nath O."/>
            <person name="Fletcher S.J."/>
            <person name="Hayward A."/>
            <person name="Shaw L.M."/>
            <person name="Masouleh A.K."/>
            <person name="Furtado A."/>
            <person name="Henry R.J."/>
            <person name="Mitter N."/>
        </authorList>
    </citation>
    <scope>NUCLEOTIDE SEQUENCE [LARGE SCALE GENOMIC DNA]</scope>
    <source>
        <strain evidence="2">cv. Hass</strain>
    </source>
</reference>
<proteinExistence type="predicted"/>
<keyword evidence="2" id="KW-1185">Reference proteome</keyword>
<comment type="caution">
    <text evidence="1">The sequence shown here is derived from an EMBL/GenBank/DDBJ whole genome shotgun (WGS) entry which is preliminary data.</text>
</comment>
<evidence type="ECO:0000313" key="1">
    <source>
        <dbReference type="EMBL" id="KAJ8628267.1"/>
    </source>
</evidence>
<organism evidence="1 2">
    <name type="scientific">Persea americana</name>
    <name type="common">Avocado</name>
    <dbReference type="NCBI Taxonomy" id="3435"/>
    <lineage>
        <taxon>Eukaryota</taxon>
        <taxon>Viridiplantae</taxon>
        <taxon>Streptophyta</taxon>
        <taxon>Embryophyta</taxon>
        <taxon>Tracheophyta</taxon>
        <taxon>Spermatophyta</taxon>
        <taxon>Magnoliopsida</taxon>
        <taxon>Magnoliidae</taxon>
        <taxon>Laurales</taxon>
        <taxon>Lauraceae</taxon>
        <taxon>Persea</taxon>
    </lineage>
</organism>
<dbReference type="Proteomes" id="UP001234297">
    <property type="component" value="Chromosome 6"/>
</dbReference>
<sequence>MGLRSLPSSTQHACPYPFYSETLPLPLLPNPLRGLLQSKPSPSSSDAQAPTLRHRREVWFEASTISDSQATAHLEPKSGTWKHDLTQNTRLSWASFTAIFVVHFSKSGSCSSLNEFLCLL</sequence>